<evidence type="ECO:0000313" key="3">
    <source>
        <dbReference type="Proteomes" id="UP001165083"/>
    </source>
</evidence>
<evidence type="ECO:0000313" key="2">
    <source>
        <dbReference type="EMBL" id="GMF34282.1"/>
    </source>
</evidence>
<accession>A0A9W6X9U6</accession>
<dbReference type="Proteomes" id="UP001165083">
    <property type="component" value="Unassembled WGS sequence"/>
</dbReference>
<dbReference type="OrthoDB" id="109414at2759"/>
<dbReference type="AlphaFoldDB" id="A0A9W6X9U6"/>
<feature type="compositionally biased region" description="Polar residues" evidence="1">
    <location>
        <begin position="382"/>
        <end position="391"/>
    </location>
</feature>
<feature type="region of interest" description="Disordered" evidence="1">
    <location>
        <begin position="508"/>
        <end position="529"/>
    </location>
</feature>
<comment type="caution">
    <text evidence="2">The sequence shown here is derived from an EMBL/GenBank/DDBJ whole genome shotgun (WGS) entry which is preliminary data.</text>
</comment>
<protein>
    <submittedName>
        <fullName evidence="2">Unnamed protein product</fullName>
    </submittedName>
</protein>
<dbReference type="InterPro" id="IPR027267">
    <property type="entry name" value="AH/BAR_dom_sf"/>
</dbReference>
<keyword evidence="3" id="KW-1185">Reference proteome</keyword>
<evidence type="ECO:0000256" key="1">
    <source>
        <dbReference type="SAM" id="MobiDB-lite"/>
    </source>
</evidence>
<name>A0A9W6X9U6_9STRA</name>
<feature type="compositionally biased region" description="Basic and acidic residues" evidence="1">
    <location>
        <begin position="508"/>
        <end position="527"/>
    </location>
</feature>
<feature type="region of interest" description="Disordered" evidence="1">
    <location>
        <begin position="378"/>
        <end position="400"/>
    </location>
</feature>
<organism evidence="2 3">
    <name type="scientific">Phytophthora lilii</name>
    <dbReference type="NCBI Taxonomy" id="2077276"/>
    <lineage>
        <taxon>Eukaryota</taxon>
        <taxon>Sar</taxon>
        <taxon>Stramenopiles</taxon>
        <taxon>Oomycota</taxon>
        <taxon>Peronosporomycetes</taxon>
        <taxon>Peronosporales</taxon>
        <taxon>Peronosporaceae</taxon>
        <taxon>Phytophthora</taxon>
    </lineage>
</organism>
<dbReference type="Gene3D" id="1.20.1270.60">
    <property type="entry name" value="Arfaptin homology (AH) domain/BAR domain"/>
    <property type="match status" value="1"/>
</dbReference>
<proteinExistence type="predicted"/>
<dbReference type="EMBL" id="BSXW01001170">
    <property type="protein sequence ID" value="GMF34282.1"/>
    <property type="molecule type" value="Genomic_DNA"/>
</dbReference>
<reference evidence="2" key="1">
    <citation type="submission" date="2023-04" db="EMBL/GenBank/DDBJ databases">
        <title>Phytophthora lilii NBRC 32176.</title>
        <authorList>
            <person name="Ichikawa N."/>
            <person name="Sato H."/>
            <person name="Tonouchi N."/>
        </authorList>
    </citation>
    <scope>NUCLEOTIDE SEQUENCE</scope>
    <source>
        <strain evidence="2">NBRC 32176</strain>
    </source>
</reference>
<sequence>MVSDELAPLEAHVEAQVKHLVAVAGVVRELQSVEKQYAEGYAALPFDVPAEAKSTLERLPQLQEISDCFSQFVRKSLAVKAAVADDLAKDVIEPLEAFTADHGEKAQHLLSELYELLHKENAFDLAYQNLQEICKKDRATEDNNELAKPQQDEAELLLHRAHMEQLLRKRDAERLTIQQWITALHFAGQRYEAYACDVLQQTIGIYDRMVASMTTLISEFQVQLSREVHTVSSAIKPRVDNNVNIVSEESWDLFMAGYKCHEAITSWMSELFKQMIPVEEKAAKSMQKSFKLDRAVRKVFDGVGFNAQFSGFVQFHGLLTINILNPIMRTLKFSRERQERMRKEQVKSLEETQALVVGARARLVASAAKTEVKDEGPVRCDSMTSSETSECSADDNNDEDQNCCGATVKEGRTLESTPEQVYLDTMERKLVLQRQEMISVLEQTSYLAVKTMELMVQDHVKHVAKALAALTGTLHTKLEELKPKQTEAAAQPWAELAMRLAINVTDQPGREEGVDENNKLPCGDKRRASNQRLRAGNGISDPTAVHIALSAAQTAVAMAYWATAKALKAAHTHLPPLFQDRVVFAALVAIILTMASICTRSSQLQSSWSDLITTQHSNSEDIAQIVKLSLEACAGVTVIPPNT</sequence>
<gene>
    <name evidence="2" type="ORF">Plil01_001460700</name>
</gene>